<comment type="caution">
    <text evidence="9">The sequence shown here is derived from an EMBL/GenBank/DDBJ whole genome shotgun (WGS) entry which is preliminary data.</text>
</comment>
<dbReference type="Proteomes" id="UP000625527">
    <property type="component" value="Unassembled WGS sequence"/>
</dbReference>
<evidence type="ECO:0000256" key="2">
    <source>
        <dbReference type="ARBA" id="ARBA00012438"/>
    </source>
</evidence>
<keyword evidence="3" id="KW-0597">Phosphoprotein</keyword>
<dbReference type="EC" id="2.7.13.3" evidence="2"/>
<evidence type="ECO:0000313" key="9">
    <source>
        <dbReference type="EMBL" id="MBE1875030.1"/>
    </source>
</evidence>
<dbReference type="InterPro" id="IPR000014">
    <property type="entry name" value="PAS"/>
</dbReference>
<evidence type="ECO:0000256" key="4">
    <source>
        <dbReference type="ARBA" id="ARBA00022679"/>
    </source>
</evidence>
<dbReference type="CDD" id="cd00130">
    <property type="entry name" value="PAS"/>
    <property type="match status" value="1"/>
</dbReference>
<accession>A0ABR9MUH2</accession>
<keyword evidence="10" id="KW-1185">Reference proteome</keyword>
<dbReference type="PANTHER" id="PTHR43304:SF1">
    <property type="entry name" value="PAC DOMAIN-CONTAINING PROTEIN"/>
    <property type="match status" value="1"/>
</dbReference>
<dbReference type="PROSITE" id="PS50921">
    <property type="entry name" value="ANTAR"/>
    <property type="match status" value="1"/>
</dbReference>
<dbReference type="InterPro" id="IPR035965">
    <property type="entry name" value="PAS-like_dom_sf"/>
</dbReference>
<dbReference type="SMART" id="SM01012">
    <property type="entry name" value="ANTAR"/>
    <property type="match status" value="1"/>
</dbReference>
<dbReference type="PROSITE" id="PS50112">
    <property type="entry name" value="PAS"/>
    <property type="match status" value="1"/>
</dbReference>
<dbReference type="Pfam" id="PF08447">
    <property type="entry name" value="PAS_3"/>
    <property type="match status" value="1"/>
</dbReference>
<evidence type="ECO:0000259" key="7">
    <source>
        <dbReference type="PROSITE" id="PS50112"/>
    </source>
</evidence>
<dbReference type="InterPro" id="IPR036388">
    <property type="entry name" value="WH-like_DNA-bd_sf"/>
</dbReference>
<name>A0ABR9MUH2_9MICO</name>
<comment type="catalytic activity">
    <reaction evidence="1">
        <text>ATP + protein L-histidine = ADP + protein N-phospho-L-histidine.</text>
        <dbReference type="EC" id="2.7.13.3"/>
    </reaction>
</comment>
<evidence type="ECO:0000256" key="1">
    <source>
        <dbReference type="ARBA" id="ARBA00000085"/>
    </source>
</evidence>
<keyword evidence="5" id="KW-0418">Kinase</keyword>
<dbReference type="InterPro" id="IPR005561">
    <property type="entry name" value="ANTAR"/>
</dbReference>
<dbReference type="Gene3D" id="3.30.450.20">
    <property type="entry name" value="PAS domain"/>
    <property type="match status" value="1"/>
</dbReference>
<evidence type="ECO:0000313" key="10">
    <source>
        <dbReference type="Proteomes" id="UP000625527"/>
    </source>
</evidence>
<dbReference type="InterPro" id="IPR013655">
    <property type="entry name" value="PAS_fold_3"/>
</dbReference>
<evidence type="ECO:0000256" key="6">
    <source>
        <dbReference type="SAM" id="MobiDB-lite"/>
    </source>
</evidence>
<dbReference type="InterPro" id="IPR052162">
    <property type="entry name" value="Sensor_kinase/Photoreceptor"/>
</dbReference>
<reference evidence="9 10" key="1">
    <citation type="submission" date="2020-10" db="EMBL/GenBank/DDBJ databases">
        <title>Myceligenerans pegani sp. nov., an endophytic actinomycete isolated from Peganum harmala L. in Xinjiang, China.</title>
        <authorList>
            <person name="Xin L."/>
        </authorList>
    </citation>
    <scope>NUCLEOTIDE SEQUENCE [LARGE SCALE GENOMIC DNA]</scope>
    <source>
        <strain evidence="9 10">TRM65318</strain>
    </source>
</reference>
<feature type="domain" description="PAS" evidence="7">
    <location>
        <begin position="23"/>
        <end position="79"/>
    </location>
</feature>
<sequence>MHELNPTRIAGRPGATGEPAGRFAADLATERWWWSDRTYRIHGFEPAEVIPSTAVVLAHTHPDDRERVQGILERAERTHEPVSTVHRIVDAGGHDRIISIVGVIKPERTGESDELTGYVRDLTSTVEDLAAQRADASVRAVARGRRDIEQAKGVVAMLLDVDDDVAFGVLRNESEVTGVSVQEVSQDLVARAREAGRDYCLSDVLPRLLRS</sequence>
<dbReference type="SUPFAM" id="SSF55785">
    <property type="entry name" value="PYP-like sensor domain (PAS domain)"/>
    <property type="match status" value="1"/>
</dbReference>
<dbReference type="Gene3D" id="1.10.10.10">
    <property type="entry name" value="Winged helix-like DNA-binding domain superfamily/Winged helix DNA-binding domain"/>
    <property type="match status" value="1"/>
</dbReference>
<evidence type="ECO:0000256" key="5">
    <source>
        <dbReference type="ARBA" id="ARBA00022777"/>
    </source>
</evidence>
<dbReference type="RefSeq" id="WP_192861595.1">
    <property type="nucleotide sequence ID" value="NZ_JADAQT010000055.1"/>
</dbReference>
<evidence type="ECO:0000259" key="8">
    <source>
        <dbReference type="PROSITE" id="PS50921"/>
    </source>
</evidence>
<evidence type="ECO:0000256" key="3">
    <source>
        <dbReference type="ARBA" id="ARBA00022553"/>
    </source>
</evidence>
<proteinExistence type="predicted"/>
<dbReference type="NCBIfam" id="TIGR00229">
    <property type="entry name" value="sensory_box"/>
    <property type="match status" value="1"/>
</dbReference>
<dbReference type="Pfam" id="PF03861">
    <property type="entry name" value="ANTAR"/>
    <property type="match status" value="1"/>
</dbReference>
<feature type="region of interest" description="Disordered" evidence="6">
    <location>
        <begin position="1"/>
        <end position="20"/>
    </location>
</feature>
<organism evidence="9 10">
    <name type="scientific">Myceligenerans pegani</name>
    <dbReference type="NCBI Taxonomy" id="2776917"/>
    <lineage>
        <taxon>Bacteria</taxon>
        <taxon>Bacillati</taxon>
        <taxon>Actinomycetota</taxon>
        <taxon>Actinomycetes</taxon>
        <taxon>Micrococcales</taxon>
        <taxon>Promicromonosporaceae</taxon>
        <taxon>Myceligenerans</taxon>
    </lineage>
</organism>
<feature type="domain" description="ANTAR" evidence="8">
    <location>
        <begin position="128"/>
        <end position="189"/>
    </location>
</feature>
<keyword evidence="4" id="KW-0808">Transferase</keyword>
<dbReference type="PANTHER" id="PTHR43304">
    <property type="entry name" value="PHYTOCHROME-LIKE PROTEIN CPH1"/>
    <property type="match status" value="1"/>
</dbReference>
<gene>
    <name evidence="9" type="ORF">IHE71_04795</name>
</gene>
<protein>
    <recommendedName>
        <fullName evidence="2">histidine kinase</fullName>
        <ecNumber evidence="2">2.7.13.3</ecNumber>
    </recommendedName>
</protein>
<dbReference type="EMBL" id="JADAQT010000055">
    <property type="protein sequence ID" value="MBE1875030.1"/>
    <property type="molecule type" value="Genomic_DNA"/>
</dbReference>